<keyword evidence="1" id="KW-0378">Hydrolase</keyword>
<proteinExistence type="predicted"/>
<dbReference type="Gene3D" id="3.40.50.1000">
    <property type="entry name" value="HAD superfamily/HAD-like"/>
    <property type="match status" value="1"/>
</dbReference>
<organism evidence="1 2">
    <name type="scientific">Panacibacter ginsenosidivorans</name>
    <dbReference type="NCBI Taxonomy" id="1813871"/>
    <lineage>
        <taxon>Bacteria</taxon>
        <taxon>Pseudomonadati</taxon>
        <taxon>Bacteroidota</taxon>
        <taxon>Chitinophagia</taxon>
        <taxon>Chitinophagales</taxon>
        <taxon>Chitinophagaceae</taxon>
        <taxon>Panacibacter</taxon>
    </lineage>
</organism>
<dbReference type="KEGG" id="pgin:FRZ67_01405"/>
<dbReference type="Proteomes" id="UP000321533">
    <property type="component" value="Chromosome"/>
</dbReference>
<dbReference type="GO" id="GO:0036424">
    <property type="term" value="F:L-phosphoserine phosphatase activity"/>
    <property type="evidence" value="ECO:0007669"/>
    <property type="project" value="TreeGrafter"/>
</dbReference>
<dbReference type="GO" id="GO:0000287">
    <property type="term" value="F:magnesium ion binding"/>
    <property type="evidence" value="ECO:0007669"/>
    <property type="project" value="TreeGrafter"/>
</dbReference>
<reference evidence="1 2" key="1">
    <citation type="journal article" date="2016" name="Int. J. Syst. Evol. Microbiol.">
        <title>Panacibacter ginsenosidivorans gen. nov., sp. nov., with ginsenoside converting activity isolated from soil of a ginseng field.</title>
        <authorList>
            <person name="Siddiqi M.Z."/>
            <person name="Muhammad Shafi S."/>
            <person name="Choi K.D."/>
            <person name="Im W.T."/>
        </authorList>
    </citation>
    <scope>NUCLEOTIDE SEQUENCE [LARGE SCALE GENOMIC DNA]</scope>
    <source>
        <strain evidence="1 2">Gsoil1550</strain>
    </source>
</reference>
<dbReference type="SUPFAM" id="SSF56784">
    <property type="entry name" value="HAD-like"/>
    <property type="match status" value="1"/>
</dbReference>
<dbReference type="Pfam" id="PF12710">
    <property type="entry name" value="HAD"/>
    <property type="match status" value="1"/>
</dbReference>
<dbReference type="EMBL" id="CP042435">
    <property type="protein sequence ID" value="QEC66025.1"/>
    <property type="molecule type" value="Genomic_DNA"/>
</dbReference>
<gene>
    <name evidence="1" type="ORF">FRZ67_01405</name>
</gene>
<dbReference type="InterPro" id="IPR036412">
    <property type="entry name" value="HAD-like_sf"/>
</dbReference>
<sequence>MSTLALFDFDGTITNKDSLLHFTGYAKGKSSLYAGLALLSPVMILNKIGIIPSQFTKNSFLRFFFKNEDLEKFNQLCKNYATTELKTIVRVKALKKINWHKQQAHRIIVVSASPENYIQPWCEALGIECIATKLLVTNLTVKGVIDGLNCNAEEKRRRIEAVINIADYEEIYGYGDTKGDKAMLSVCTKSYYQYF</sequence>
<dbReference type="Gene3D" id="1.20.1440.100">
    <property type="entry name" value="SG protein - dephosphorylation function"/>
    <property type="match status" value="1"/>
</dbReference>
<dbReference type="NCBIfam" id="TIGR01490">
    <property type="entry name" value="HAD-SF-IB-hyp1"/>
    <property type="match status" value="1"/>
</dbReference>
<dbReference type="InterPro" id="IPR006385">
    <property type="entry name" value="HAD_hydro_SerB1"/>
</dbReference>
<dbReference type="PANTHER" id="PTHR43344:SF14">
    <property type="entry name" value="HAD-IB FAMILY HYDROLASE"/>
    <property type="match status" value="1"/>
</dbReference>
<accession>A0A5B8V4R8</accession>
<dbReference type="InterPro" id="IPR023214">
    <property type="entry name" value="HAD_sf"/>
</dbReference>
<dbReference type="GO" id="GO:0006564">
    <property type="term" value="P:L-serine biosynthetic process"/>
    <property type="evidence" value="ECO:0007669"/>
    <property type="project" value="TreeGrafter"/>
</dbReference>
<dbReference type="PANTHER" id="PTHR43344">
    <property type="entry name" value="PHOSPHOSERINE PHOSPHATASE"/>
    <property type="match status" value="1"/>
</dbReference>
<dbReference type="RefSeq" id="WP_147187825.1">
    <property type="nucleotide sequence ID" value="NZ_CP042435.1"/>
</dbReference>
<keyword evidence="2" id="KW-1185">Reference proteome</keyword>
<evidence type="ECO:0000313" key="1">
    <source>
        <dbReference type="EMBL" id="QEC66025.1"/>
    </source>
</evidence>
<protein>
    <submittedName>
        <fullName evidence="1">HAD-IB family hydrolase</fullName>
    </submittedName>
</protein>
<dbReference type="NCBIfam" id="TIGR01488">
    <property type="entry name" value="HAD-SF-IB"/>
    <property type="match status" value="1"/>
</dbReference>
<evidence type="ECO:0000313" key="2">
    <source>
        <dbReference type="Proteomes" id="UP000321533"/>
    </source>
</evidence>
<dbReference type="AlphaFoldDB" id="A0A5B8V4R8"/>
<dbReference type="InterPro" id="IPR050582">
    <property type="entry name" value="HAD-like_SerB"/>
</dbReference>
<name>A0A5B8V4R8_9BACT</name>
<dbReference type="OrthoDB" id="9794212at2"/>
<dbReference type="GO" id="GO:0005737">
    <property type="term" value="C:cytoplasm"/>
    <property type="evidence" value="ECO:0007669"/>
    <property type="project" value="TreeGrafter"/>
</dbReference>